<organism evidence="2 3">
    <name type="scientific">Cyanobium usitatum str. Tous</name>
    <dbReference type="NCBI Taxonomy" id="2116684"/>
    <lineage>
        <taxon>Bacteria</taxon>
        <taxon>Bacillati</taxon>
        <taxon>Cyanobacteriota</taxon>
        <taxon>Cyanophyceae</taxon>
        <taxon>Synechococcales</taxon>
        <taxon>Prochlorococcaceae</taxon>
        <taxon>Cyanobium</taxon>
    </lineage>
</organism>
<protein>
    <submittedName>
        <fullName evidence="2">Uncharacterized protein</fullName>
    </submittedName>
</protein>
<reference evidence="2 3" key="1">
    <citation type="journal article" date="2018" name="Environ. Microbiol.">
        <title>Ecological and genomic features of two widespread freshwater picocyanobacteria.</title>
        <authorList>
            <person name="Cabello-Yeves P.J."/>
            <person name="Picazo A."/>
            <person name="Camacho A."/>
            <person name="Callieri C."/>
            <person name="Rosselli R."/>
            <person name="Roda-Garcia J.J."/>
            <person name="Coutinho F.H."/>
            <person name="Rodriguez-Valera F."/>
        </authorList>
    </citation>
    <scope>NUCLEOTIDE SEQUENCE [LARGE SCALE GENOMIC DNA]</scope>
    <source>
        <strain evidence="2 3">Tous</strain>
    </source>
</reference>
<dbReference type="Proteomes" id="UP000243002">
    <property type="component" value="Unassembled WGS sequence"/>
</dbReference>
<proteinExistence type="predicted"/>
<evidence type="ECO:0000256" key="1">
    <source>
        <dbReference type="SAM" id="MobiDB-lite"/>
    </source>
</evidence>
<evidence type="ECO:0000313" key="2">
    <source>
        <dbReference type="EMBL" id="PSJ06806.1"/>
    </source>
</evidence>
<dbReference type="RefSeq" id="WP_106501776.1">
    <property type="nucleotide sequence ID" value="NZ_PXXO01000002.1"/>
</dbReference>
<dbReference type="EMBL" id="PXXO01000002">
    <property type="protein sequence ID" value="PSJ06806.1"/>
    <property type="molecule type" value="Genomic_DNA"/>
</dbReference>
<dbReference type="AlphaFoldDB" id="A0A2P7N050"/>
<accession>A0A2P7N050</accession>
<feature type="region of interest" description="Disordered" evidence="1">
    <location>
        <begin position="163"/>
        <end position="188"/>
    </location>
</feature>
<name>A0A2P7N050_9CYAN</name>
<evidence type="ECO:0000313" key="3">
    <source>
        <dbReference type="Proteomes" id="UP000243002"/>
    </source>
</evidence>
<sequence>MGLFDRLFATRDGNAAAPKTPQPKKEVETFFLDADASSSMGNVDFMRRSNTIRRTFPGTADSPGNKEMVAEVASMESRLERVSDGLGGQTSQPEQAFDLTRGVPKPVKKTFAQTMSQAELDQRMKGSAMGVNVPGGSAAIKQEQEQAQAQAQAQAAAMASPQVQISQQASGKAGDIDPFKRMSRELKG</sequence>
<dbReference type="OrthoDB" id="427053at2"/>
<comment type="caution">
    <text evidence="2">The sequence shown here is derived from an EMBL/GenBank/DDBJ whole genome shotgun (WGS) entry which is preliminary data.</text>
</comment>
<feature type="compositionally biased region" description="Basic and acidic residues" evidence="1">
    <location>
        <begin position="174"/>
        <end position="188"/>
    </location>
</feature>
<keyword evidence="3" id="KW-1185">Reference proteome</keyword>
<gene>
    <name evidence="2" type="ORF">C7K55_02110</name>
</gene>